<dbReference type="Proteomes" id="UP000649617">
    <property type="component" value="Unassembled WGS sequence"/>
</dbReference>
<dbReference type="Gene3D" id="3.40.630.10">
    <property type="entry name" value="Zn peptidases"/>
    <property type="match status" value="1"/>
</dbReference>
<protein>
    <submittedName>
        <fullName evidence="5">Ccpp-6 protein</fullName>
    </submittedName>
</protein>
<evidence type="ECO:0000313" key="5">
    <source>
        <dbReference type="EMBL" id="CAE7579470.1"/>
    </source>
</evidence>
<accession>A0A812UUG7</accession>
<dbReference type="AlphaFoldDB" id="A0A812UUG7"/>
<evidence type="ECO:0000313" key="6">
    <source>
        <dbReference type="Proteomes" id="UP000649617"/>
    </source>
</evidence>
<gene>
    <name evidence="5" type="primary">ccpp-6</name>
    <name evidence="5" type="ORF">SPIL2461_LOCUS15560</name>
</gene>
<dbReference type="GO" id="GO:0004181">
    <property type="term" value="F:metallocarboxypeptidase activity"/>
    <property type="evidence" value="ECO:0007669"/>
    <property type="project" value="InterPro"/>
</dbReference>
<dbReference type="EMBL" id="CAJNIZ010038557">
    <property type="protein sequence ID" value="CAE7579470.1"/>
    <property type="molecule type" value="Genomic_DNA"/>
</dbReference>
<dbReference type="PANTHER" id="PTHR12756">
    <property type="entry name" value="CYTOSOLIC CARBOXYPEPTIDASE"/>
    <property type="match status" value="1"/>
</dbReference>
<evidence type="ECO:0000259" key="4">
    <source>
        <dbReference type="PROSITE" id="PS52035"/>
    </source>
</evidence>
<dbReference type="GO" id="GO:0008270">
    <property type="term" value="F:zinc ion binding"/>
    <property type="evidence" value="ECO:0007669"/>
    <property type="project" value="InterPro"/>
</dbReference>
<feature type="active site" description="Proton donor/acceptor" evidence="3">
    <location>
        <position position="155"/>
    </location>
</feature>
<dbReference type="SUPFAM" id="SSF53187">
    <property type="entry name" value="Zn-dependent exopeptidases"/>
    <property type="match status" value="1"/>
</dbReference>
<sequence length="177" mass="19611">MLQGLLDFLASGSTEATELLRQYVVHVVPVLNPDGVAYGHHRLDLRGENLNRVYGKATLEHHPSIVAAEKACLCAHEHQGGLRLYLDLHAHSNRRGAFLLADAGRDAEARLFGWALGRCCNIFEYSQSDFSESKRGTGKSTMAKLTGNPLCYTVECHYIRGWLAGDHRSQVRHNSNG</sequence>
<feature type="domain" description="Peptidase M14" evidence="4">
    <location>
        <begin position="1"/>
        <end position="177"/>
    </location>
</feature>
<comment type="caution">
    <text evidence="5">The sequence shown here is derived from an EMBL/GenBank/DDBJ whole genome shotgun (WGS) entry which is preliminary data.</text>
</comment>
<reference evidence="5" key="1">
    <citation type="submission" date="2021-02" db="EMBL/GenBank/DDBJ databases">
        <authorList>
            <person name="Dougan E. K."/>
            <person name="Rhodes N."/>
            <person name="Thang M."/>
            <person name="Chan C."/>
        </authorList>
    </citation>
    <scope>NUCLEOTIDE SEQUENCE</scope>
</reference>
<comment type="cofactor">
    <cofactor evidence="1">
        <name>Zn(2+)</name>
        <dbReference type="ChEBI" id="CHEBI:29105"/>
    </cofactor>
</comment>
<evidence type="ECO:0000256" key="1">
    <source>
        <dbReference type="ARBA" id="ARBA00001947"/>
    </source>
</evidence>
<comment type="similarity">
    <text evidence="2 3">Belongs to the peptidase M14 family.</text>
</comment>
<dbReference type="OrthoDB" id="436061at2759"/>
<dbReference type="PROSITE" id="PS52035">
    <property type="entry name" value="PEPTIDASE_M14"/>
    <property type="match status" value="1"/>
</dbReference>
<dbReference type="InterPro" id="IPR000834">
    <property type="entry name" value="Peptidase_M14"/>
</dbReference>
<dbReference type="Pfam" id="PF00246">
    <property type="entry name" value="Peptidase_M14"/>
    <property type="match status" value="1"/>
</dbReference>
<dbReference type="PANTHER" id="PTHR12756:SF12">
    <property type="entry name" value="CYTOSOLIC CARBOXYPEPTIDASE-LIKE PROTEIN 5"/>
    <property type="match status" value="1"/>
</dbReference>
<dbReference type="InterPro" id="IPR050821">
    <property type="entry name" value="Cytosolic_carboxypeptidase"/>
</dbReference>
<dbReference type="GO" id="GO:0006508">
    <property type="term" value="P:proteolysis"/>
    <property type="evidence" value="ECO:0007669"/>
    <property type="project" value="InterPro"/>
</dbReference>
<organism evidence="5 6">
    <name type="scientific">Symbiodinium pilosum</name>
    <name type="common">Dinoflagellate</name>
    <dbReference type="NCBI Taxonomy" id="2952"/>
    <lineage>
        <taxon>Eukaryota</taxon>
        <taxon>Sar</taxon>
        <taxon>Alveolata</taxon>
        <taxon>Dinophyceae</taxon>
        <taxon>Suessiales</taxon>
        <taxon>Symbiodiniaceae</taxon>
        <taxon>Symbiodinium</taxon>
    </lineage>
</organism>
<name>A0A812UUG7_SYMPI</name>
<evidence type="ECO:0000256" key="3">
    <source>
        <dbReference type="PROSITE-ProRule" id="PRU01379"/>
    </source>
</evidence>
<keyword evidence="6" id="KW-1185">Reference proteome</keyword>
<proteinExistence type="inferred from homology"/>
<evidence type="ECO:0000256" key="2">
    <source>
        <dbReference type="ARBA" id="ARBA00005988"/>
    </source>
</evidence>